<comment type="caution">
    <text evidence="1">The sequence shown here is derived from an EMBL/GenBank/DDBJ whole genome shotgun (WGS) entry which is preliminary data.</text>
</comment>
<accession>A0A9N8ZYL9</accession>
<proteinExistence type="predicted"/>
<gene>
    <name evidence="1" type="ORF">RFULGI_LOCUS2928</name>
</gene>
<name>A0A9N8ZYL9_9GLOM</name>
<reference evidence="1" key="1">
    <citation type="submission" date="2021-06" db="EMBL/GenBank/DDBJ databases">
        <authorList>
            <person name="Kallberg Y."/>
            <person name="Tangrot J."/>
            <person name="Rosling A."/>
        </authorList>
    </citation>
    <scope>NUCLEOTIDE SEQUENCE</scope>
    <source>
        <strain evidence="1">IN212</strain>
    </source>
</reference>
<dbReference type="EMBL" id="CAJVPZ010002384">
    <property type="protein sequence ID" value="CAG8511699.1"/>
    <property type="molecule type" value="Genomic_DNA"/>
</dbReference>
<protein>
    <submittedName>
        <fullName evidence="1">4438_t:CDS:1</fullName>
    </submittedName>
</protein>
<evidence type="ECO:0000313" key="2">
    <source>
        <dbReference type="Proteomes" id="UP000789396"/>
    </source>
</evidence>
<sequence length="62" mass="6940">LIYVKTDETLSSQTICSKWQKFFKSSADSSDITTLNSLTQGKKCILERISSSSKNFIALSIF</sequence>
<dbReference type="Proteomes" id="UP000789396">
    <property type="component" value="Unassembled WGS sequence"/>
</dbReference>
<feature type="non-terminal residue" evidence="1">
    <location>
        <position position="1"/>
    </location>
</feature>
<organism evidence="1 2">
    <name type="scientific">Racocetra fulgida</name>
    <dbReference type="NCBI Taxonomy" id="60492"/>
    <lineage>
        <taxon>Eukaryota</taxon>
        <taxon>Fungi</taxon>
        <taxon>Fungi incertae sedis</taxon>
        <taxon>Mucoromycota</taxon>
        <taxon>Glomeromycotina</taxon>
        <taxon>Glomeromycetes</taxon>
        <taxon>Diversisporales</taxon>
        <taxon>Gigasporaceae</taxon>
        <taxon>Racocetra</taxon>
    </lineage>
</organism>
<evidence type="ECO:0000313" key="1">
    <source>
        <dbReference type="EMBL" id="CAG8511699.1"/>
    </source>
</evidence>
<dbReference type="AlphaFoldDB" id="A0A9N8ZYL9"/>
<keyword evidence="2" id="KW-1185">Reference proteome</keyword>